<reference evidence="2 3" key="1">
    <citation type="submission" date="2013-03" db="EMBL/GenBank/DDBJ databases">
        <title>Genomic and evolutionary features of invertebrate iridoviruse.</title>
        <authorList>
            <person name="Piegu B."/>
            <person name="Guizard S."/>
            <person name="Bideshi D."/>
            <person name="Spears T."/>
            <person name="Federici B."/>
            <person name="Bigot Y."/>
        </authorList>
    </citation>
    <scope>NUCLEOTIDE SEQUENCE [LARGE SCALE GENOMIC DNA]</scope>
    <source>
        <strain evidence="2">IIV22Aberystwyth</strain>
    </source>
</reference>
<gene>
    <name evidence="2" type="primary">158R</name>
    <name evidence="2" type="ORF">IIV22A_158R</name>
</gene>
<dbReference type="KEGG" id="vg:18501708"/>
<evidence type="ECO:0000256" key="1">
    <source>
        <dbReference type="SAM" id="MobiDB-lite"/>
    </source>
</evidence>
<evidence type="ECO:0000313" key="3">
    <source>
        <dbReference type="Proteomes" id="UP000141616"/>
    </source>
</evidence>
<dbReference type="EMBL" id="HF920634">
    <property type="protein sequence ID" value="CCV02002.1"/>
    <property type="molecule type" value="Genomic_DNA"/>
</dbReference>
<proteinExistence type="predicted"/>
<feature type="compositionally biased region" description="Basic residues" evidence="1">
    <location>
        <begin position="151"/>
        <end position="164"/>
    </location>
</feature>
<feature type="compositionally biased region" description="Basic residues" evidence="1">
    <location>
        <begin position="208"/>
        <end position="218"/>
    </location>
</feature>
<name>W8W1F6_9VIRU</name>
<organism evidence="2 3">
    <name type="scientific">Invertebrate iridescent virus 22</name>
    <dbReference type="NCBI Taxonomy" id="345198"/>
    <lineage>
        <taxon>Viruses</taxon>
        <taxon>Varidnaviria</taxon>
        <taxon>Bamfordvirae</taxon>
        <taxon>Nucleocytoviricota</taxon>
        <taxon>Megaviricetes</taxon>
        <taxon>Pimascovirales</taxon>
        <taxon>Pimascovirales incertae sedis</taxon>
        <taxon>Iridoviridae</taxon>
        <taxon>Betairidovirinae</taxon>
        <taxon>Chloriridovirus</taxon>
        <taxon>Chloriridovirus simulium1</taxon>
    </lineage>
</organism>
<protein>
    <submittedName>
        <fullName evidence="2">Uncharacterized protein</fullName>
    </submittedName>
</protein>
<feature type="compositionally biased region" description="Basic and acidic residues" evidence="1">
    <location>
        <begin position="230"/>
        <end position="239"/>
    </location>
</feature>
<evidence type="ECO:0000313" key="2">
    <source>
        <dbReference type="EMBL" id="CCV02002.1"/>
    </source>
</evidence>
<dbReference type="GeneID" id="18501708"/>
<sequence length="239" mass="26752">MALIMEIMKTIAQPIGELAIWLEETYQVDVNETIEKWHELTGMNITIKEGQISHNEVQSLNVNSTSSSKSNKKIPKTKDVCQHIFLSGQKVGEQCTTKPKGGATYCSAHRPKDSVKSNKSAKATKKEVKKIEKINSEFESDSEPEVPVKKETKKGKKEVKKPKKTSGDTDMEEDSDGELVPKKIIKKNKKVETDDEALSEPETPVKPLLKKKVSKPIKTKGYNTDDEPLDKDLNLSDDE</sequence>
<accession>W8W1F6</accession>
<feature type="region of interest" description="Disordered" evidence="1">
    <location>
        <begin position="96"/>
        <end position="239"/>
    </location>
</feature>
<dbReference type="RefSeq" id="YP_009010919.1">
    <property type="nucleotide sequence ID" value="NC_023615.1"/>
</dbReference>
<feature type="compositionally biased region" description="Basic and acidic residues" evidence="1">
    <location>
        <begin position="124"/>
        <end position="136"/>
    </location>
</feature>
<dbReference type="Proteomes" id="UP000141616">
    <property type="component" value="Segment"/>
</dbReference>